<protein>
    <submittedName>
        <fullName evidence="2">NAD-dependent dehydratase</fullName>
    </submittedName>
</protein>
<comment type="caution">
    <text evidence="2">The sequence shown here is derived from an EMBL/GenBank/DDBJ whole genome shotgun (WGS) entry which is preliminary data.</text>
</comment>
<evidence type="ECO:0000259" key="1">
    <source>
        <dbReference type="Pfam" id="PF01370"/>
    </source>
</evidence>
<gene>
    <name evidence="2" type="ORF">GCM10011519_05880</name>
</gene>
<dbReference type="Gene3D" id="3.40.50.720">
    <property type="entry name" value="NAD(P)-binding Rossmann-like Domain"/>
    <property type="match status" value="1"/>
</dbReference>
<sequence length="352" mass="37063">MRVLLTGHQGYLGTVMSRVLADAGHEVTGLDTGLFADRVVGPVPEDPPGLTVDLRDVTPEHLAGQDAVIHLAALSNDPLGALDPALTYAINHEASVRLARAAKGAGVGRFLYASTCSVYGAAGESLVDETAELHPVTPYAVSKVEVEAALSDLADETFTPVSLRNATAFGFSPRLRADIVLNNLVGSAVLTGTVLVLSDGTPWRPLVHAEDIATCFEACLTAPREAVHDQAFNVGDEANNVTVAEIAQHVADAVDGAEVEITGEYGGDPRSYRVDFAKVRAALPGWRAQWDIARGARELADAYARHGLTERAFGHDQVRLEVLRERLAAGEVDAALRPVGPRGTTAGSAPEA</sequence>
<dbReference type="Proteomes" id="UP000649179">
    <property type="component" value="Unassembled WGS sequence"/>
</dbReference>
<feature type="domain" description="NAD-dependent epimerase/dehydratase" evidence="1">
    <location>
        <begin position="3"/>
        <end position="235"/>
    </location>
</feature>
<dbReference type="SUPFAM" id="SSF51735">
    <property type="entry name" value="NAD(P)-binding Rossmann-fold domains"/>
    <property type="match status" value="1"/>
</dbReference>
<dbReference type="InterPro" id="IPR036291">
    <property type="entry name" value="NAD(P)-bd_dom_sf"/>
</dbReference>
<reference evidence="2" key="2">
    <citation type="submission" date="2020-09" db="EMBL/GenBank/DDBJ databases">
        <authorList>
            <person name="Sun Q."/>
            <person name="Zhou Y."/>
        </authorList>
    </citation>
    <scope>NUCLEOTIDE SEQUENCE</scope>
    <source>
        <strain evidence="2">CGMCC 1.16067</strain>
    </source>
</reference>
<proteinExistence type="predicted"/>
<keyword evidence="3" id="KW-1185">Reference proteome</keyword>
<dbReference type="PANTHER" id="PTHR43245">
    <property type="entry name" value="BIFUNCTIONAL POLYMYXIN RESISTANCE PROTEIN ARNA"/>
    <property type="match status" value="1"/>
</dbReference>
<dbReference type="InterPro" id="IPR050177">
    <property type="entry name" value="Lipid_A_modif_metabolic_enz"/>
</dbReference>
<dbReference type="CDD" id="cd08946">
    <property type="entry name" value="SDR_e"/>
    <property type="match status" value="1"/>
</dbReference>
<dbReference type="AlphaFoldDB" id="A0A917BDG3"/>
<evidence type="ECO:0000313" key="3">
    <source>
        <dbReference type="Proteomes" id="UP000649179"/>
    </source>
</evidence>
<reference evidence="2" key="1">
    <citation type="journal article" date="2014" name="Int. J. Syst. Evol. Microbiol.">
        <title>Complete genome sequence of Corynebacterium casei LMG S-19264T (=DSM 44701T), isolated from a smear-ripened cheese.</title>
        <authorList>
            <consortium name="US DOE Joint Genome Institute (JGI-PGF)"/>
            <person name="Walter F."/>
            <person name="Albersmeier A."/>
            <person name="Kalinowski J."/>
            <person name="Ruckert C."/>
        </authorList>
    </citation>
    <scope>NUCLEOTIDE SEQUENCE</scope>
    <source>
        <strain evidence="2">CGMCC 1.16067</strain>
    </source>
</reference>
<evidence type="ECO:0000313" key="2">
    <source>
        <dbReference type="EMBL" id="GGF35284.1"/>
    </source>
</evidence>
<organism evidence="2 3">
    <name type="scientific">Marmoricola endophyticus</name>
    <dbReference type="NCBI Taxonomy" id="2040280"/>
    <lineage>
        <taxon>Bacteria</taxon>
        <taxon>Bacillati</taxon>
        <taxon>Actinomycetota</taxon>
        <taxon>Actinomycetes</taxon>
        <taxon>Propionibacteriales</taxon>
        <taxon>Nocardioidaceae</taxon>
        <taxon>Marmoricola</taxon>
    </lineage>
</organism>
<dbReference type="EMBL" id="BMKQ01000001">
    <property type="protein sequence ID" value="GGF35284.1"/>
    <property type="molecule type" value="Genomic_DNA"/>
</dbReference>
<name>A0A917BDG3_9ACTN</name>
<accession>A0A917BDG3</accession>
<dbReference type="Pfam" id="PF01370">
    <property type="entry name" value="Epimerase"/>
    <property type="match status" value="1"/>
</dbReference>
<dbReference type="RefSeq" id="WP_188778066.1">
    <property type="nucleotide sequence ID" value="NZ_BMKQ01000001.1"/>
</dbReference>
<dbReference type="PANTHER" id="PTHR43245:SF23">
    <property type="entry name" value="NAD(P)-BINDING DOMAIN-CONTAINING PROTEIN"/>
    <property type="match status" value="1"/>
</dbReference>
<dbReference type="InterPro" id="IPR001509">
    <property type="entry name" value="Epimerase_deHydtase"/>
</dbReference>